<name>A0A8T0GAR5_CERPU</name>
<evidence type="ECO:0000313" key="1">
    <source>
        <dbReference type="EMBL" id="KAG0556160.1"/>
    </source>
</evidence>
<dbReference type="AlphaFoldDB" id="A0A8T0GAR5"/>
<keyword evidence="2" id="KW-1185">Reference proteome</keyword>
<protein>
    <submittedName>
        <fullName evidence="1">Uncharacterized protein</fullName>
    </submittedName>
</protein>
<dbReference type="Proteomes" id="UP000822688">
    <property type="component" value="Chromosome 11"/>
</dbReference>
<gene>
    <name evidence="1" type="ORF">KC19_11G030900</name>
</gene>
<accession>A0A8T0GAR5</accession>
<proteinExistence type="predicted"/>
<evidence type="ECO:0000313" key="2">
    <source>
        <dbReference type="Proteomes" id="UP000822688"/>
    </source>
</evidence>
<comment type="caution">
    <text evidence="1">The sequence shown here is derived from an EMBL/GenBank/DDBJ whole genome shotgun (WGS) entry which is preliminary data.</text>
</comment>
<dbReference type="EMBL" id="CM026432">
    <property type="protein sequence ID" value="KAG0556160.1"/>
    <property type="molecule type" value="Genomic_DNA"/>
</dbReference>
<sequence length="92" mass="10484">MVFTTRRNQILSTCTAPTSEAFTGEKLRTNGQILRSEEAPRYYSASTYIYRPSSRWPVVSWYPNVSNPCYAFTFDINAPELILHSVDPNSEA</sequence>
<organism evidence="1 2">
    <name type="scientific">Ceratodon purpureus</name>
    <name type="common">Fire moss</name>
    <name type="synonym">Dicranum purpureum</name>
    <dbReference type="NCBI Taxonomy" id="3225"/>
    <lineage>
        <taxon>Eukaryota</taxon>
        <taxon>Viridiplantae</taxon>
        <taxon>Streptophyta</taxon>
        <taxon>Embryophyta</taxon>
        <taxon>Bryophyta</taxon>
        <taxon>Bryophytina</taxon>
        <taxon>Bryopsida</taxon>
        <taxon>Dicranidae</taxon>
        <taxon>Pseudoditrichales</taxon>
        <taxon>Ditrichaceae</taxon>
        <taxon>Ceratodon</taxon>
    </lineage>
</organism>
<reference evidence="1 2" key="1">
    <citation type="submission" date="2020-06" db="EMBL/GenBank/DDBJ databases">
        <title>WGS assembly of Ceratodon purpureus strain R40.</title>
        <authorList>
            <person name="Carey S.B."/>
            <person name="Jenkins J."/>
            <person name="Shu S."/>
            <person name="Lovell J.T."/>
            <person name="Sreedasyam A."/>
            <person name="Maumus F."/>
            <person name="Tiley G.P."/>
            <person name="Fernandez-Pozo N."/>
            <person name="Barry K."/>
            <person name="Chen C."/>
            <person name="Wang M."/>
            <person name="Lipzen A."/>
            <person name="Daum C."/>
            <person name="Saski C.A."/>
            <person name="Payton A.C."/>
            <person name="Mcbreen J.C."/>
            <person name="Conrad R.E."/>
            <person name="Kollar L.M."/>
            <person name="Olsson S."/>
            <person name="Huttunen S."/>
            <person name="Landis J.B."/>
            <person name="Wickett N.J."/>
            <person name="Johnson M.G."/>
            <person name="Rensing S.A."/>
            <person name="Grimwood J."/>
            <person name="Schmutz J."/>
            <person name="Mcdaniel S.F."/>
        </authorList>
    </citation>
    <scope>NUCLEOTIDE SEQUENCE [LARGE SCALE GENOMIC DNA]</scope>
    <source>
        <strain evidence="1 2">R40</strain>
    </source>
</reference>